<accession>A0A2G0CEC8</accession>
<keyword evidence="6" id="KW-1185">Reference proteome</keyword>
<sequence>MLSYRSVPYLIVLVLILCTTGLTAQGRIGPEDVRERDPVLTDSGQILYFTRPDHPRNQGIDDRADIWFRQRNANGSWGRALNPGSPVNSFGDDRLLGSSVDGNRLAVLREGQGEPAIELLERAGRSWRSIARWPLPQDVTELREIAFNATSQELVYARPNPANASRDLYLRRATAGSWTTAKPLAWVNTSDHETKPQWAADGRTLYFRRGAGQWYRQVDRGTPPQSVDIPSRYLQLAATDEIVVATTDDLGQDERLVAPGLPLQALCPPGRISYGTLGTPPPAGTATVQVPLSSGVEVTVRPDVLHRYAVVVREGEVAFPESNVPALTDVKPAGSLASLRDITTENREAYLQRTLEERQRELRRLDQLRRLRYTGGNAGPASAEEETDDVQWLAADTLPPADTSASFRARYARELAELERMKAKFRRQQEDRLRERQRGEYLDLGWSDRPGEPDTTEYINTDALRSTVRSGLYPDQRPPADSRRPWEYDVRGAAPQPQPATTELDAEYARQQRELEALRAQLREMNATPQPRQQAPARPTLTGKSPAAPVVAPSGSQAARSGITFIPNTAYPNSAGYAALEALAGRVRTATRVVEIRVHTVPGTDPRAAQLLSEERAVTIRNYLREAGIAPANFRVIGYGNHQPEGGERVEVVE</sequence>
<feature type="coiled-coil region" evidence="2">
    <location>
        <begin position="408"/>
        <end position="438"/>
    </location>
</feature>
<dbReference type="OrthoDB" id="1489706at2"/>
<keyword evidence="1" id="KW-0472">Membrane</keyword>
<reference evidence="5 6" key="1">
    <citation type="submission" date="2017-10" db="EMBL/GenBank/DDBJ databases">
        <title>The draft genome sequence of Lewinella marina KCTC 32374.</title>
        <authorList>
            <person name="Wang K."/>
        </authorList>
    </citation>
    <scope>NUCLEOTIDE SEQUENCE [LARGE SCALE GENOMIC DNA]</scope>
    <source>
        <strain evidence="5 6">MKG-38</strain>
    </source>
</reference>
<dbReference type="InterPro" id="IPR006665">
    <property type="entry name" value="OmpA-like"/>
</dbReference>
<evidence type="ECO:0000313" key="5">
    <source>
        <dbReference type="EMBL" id="PHK98329.1"/>
    </source>
</evidence>
<dbReference type="InterPro" id="IPR036737">
    <property type="entry name" value="OmpA-like_sf"/>
</dbReference>
<dbReference type="InterPro" id="IPR011659">
    <property type="entry name" value="WD40"/>
</dbReference>
<dbReference type="PROSITE" id="PS51123">
    <property type="entry name" value="OMPA_2"/>
    <property type="match status" value="1"/>
</dbReference>
<keyword evidence="2" id="KW-0175">Coiled coil</keyword>
<dbReference type="GO" id="GO:0016020">
    <property type="term" value="C:membrane"/>
    <property type="evidence" value="ECO:0007669"/>
    <property type="project" value="UniProtKB-UniRule"/>
</dbReference>
<name>A0A2G0CEC8_9BACT</name>
<feature type="region of interest" description="Disordered" evidence="3">
    <location>
        <begin position="526"/>
        <end position="554"/>
    </location>
</feature>
<protein>
    <recommendedName>
        <fullName evidence="4">OmpA-like domain-containing protein</fullName>
    </recommendedName>
</protein>
<evidence type="ECO:0000256" key="2">
    <source>
        <dbReference type="SAM" id="Coils"/>
    </source>
</evidence>
<dbReference type="EMBL" id="PDLO01000004">
    <property type="protein sequence ID" value="PHK98329.1"/>
    <property type="molecule type" value="Genomic_DNA"/>
</dbReference>
<dbReference type="AlphaFoldDB" id="A0A2G0CEC8"/>
<dbReference type="SUPFAM" id="SSF82171">
    <property type="entry name" value="DPP6 N-terminal domain-like"/>
    <property type="match status" value="1"/>
</dbReference>
<gene>
    <name evidence="5" type="ORF">CGL56_11550</name>
</gene>
<feature type="compositionally biased region" description="Basic and acidic residues" evidence="3">
    <location>
        <begin position="478"/>
        <end position="490"/>
    </location>
</feature>
<comment type="caution">
    <text evidence="5">The sequence shown here is derived from an EMBL/GenBank/DDBJ whole genome shotgun (WGS) entry which is preliminary data.</text>
</comment>
<dbReference type="SUPFAM" id="SSF103088">
    <property type="entry name" value="OmpA-like"/>
    <property type="match status" value="1"/>
</dbReference>
<evidence type="ECO:0000256" key="1">
    <source>
        <dbReference type="PROSITE-ProRule" id="PRU00473"/>
    </source>
</evidence>
<dbReference type="Pfam" id="PF07676">
    <property type="entry name" value="PD40"/>
    <property type="match status" value="1"/>
</dbReference>
<dbReference type="Proteomes" id="UP000226437">
    <property type="component" value="Unassembled WGS sequence"/>
</dbReference>
<feature type="compositionally biased region" description="Low complexity" evidence="3">
    <location>
        <begin position="527"/>
        <end position="540"/>
    </location>
</feature>
<evidence type="ECO:0000256" key="3">
    <source>
        <dbReference type="SAM" id="MobiDB-lite"/>
    </source>
</evidence>
<dbReference type="Pfam" id="PF00691">
    <property type="entry name" value="OmpA"/>
    <property type="match status" value="1"/>
</dbReference>
<dbReference type="Gene3D" id="3.30.1330.60">
    <property type="entry name" value="OmpA-like domain"/>
    <property type="match status" value="1"/>
</dbReference>
<organism evidence="5 6">
    <name type="scientific">Neolewinella marina</name>
    <dbReference type="NCBI Taxonomy" id="438751"/>
    <lineage>
        <taxon>Bacteria</taxon>
        <taxon>Pseudomonadati</taxon>
        <taxon>Bacteroidota</taxon>
        <taxon>Saprospiria</taxon>
        <taxon>Saprospirales</taxon>
        <taxon>Lewinellaceae</taxon>
        <taxon>Neolewinella</taxon>
    </lineage>
</organism>
<feature type="region of interest" description="Disordered" evidence="3">
    <location>
        <begin position="444"/>
        <end position="501"/>
    </location>
</feature>
<feature type="domain" description="OmpA-like" evidence="4">
    <location>
        <begin position="552"/>
        <end position="654"/>
    </location>
</feature>
<proteinExistence type="predicted"/>
<feature type="compositionally biased region" description="Polar residues" evidence="3">
    <location>
        <begin position="457"/>
        <end position="469"/>
    </location>
</feature>
<evidence type="ECO:0000313" key="6">
    <source>
        <dbReference type="Proteomes" id="UP000226437"/>
    </source>
</evidence>
<evidence type="ECO:0000259" key="4">
    <source>
        <dbReference type="PROSITE" id="PS51123"/>
    </source>
</evidence>
<dbReference type="InterPro" id="IPR011042">
    <property type="entry name" value="6-blade_b-propeller_TolB-like"/>
</dbReference>
<dbReference type="Gene3D" id="2.120.10.30">
    <property type="entry name" value="TolB, C-terminal domain"/>
    <property type="match status" value="1"/>
</dbReference>